<comment type="function">
    <text evidence="13">Through its N-linked glycans ensures anchoring of secretory IgA (sIgA) molecules to mucus lining the epithelial surface to neutralize extracellular pathogens. On its own (free form) may act as a non-specific microbial scavenger to prevent pathogen interaction with epithelial cells.</text>
</comment>
<organism evidence="19 20">
    <name type="scientific">Otus sunia</name>
    <name type="common">Oriental scops-owl</name>
    <dbReference type="NCBI Taxonomy" id="257818"/>
    <lineage>
        <taxon>Eukaryota</taxon>
        <taxon>Metazoa</taxon>
        <taxon>Chordata</taxon>
        <taxon>Craniata</taxon>
        <taxon>Vertebrata</taxon>
        <taxon>Euteleostomi</taxon>
        <taxon>Archelosauria</taxon>
        <taxon>Archosauria</taxon>
        <taxon>Dinosauria</taxon>
        <taxon>Saurischia</taxon>
        <taxon>Theropoda</taxon>
        <taxon>Coelurosauria</taxon>
        <taxon>Aves</taxon>
        <taxon>Neognathae</taxon>
        <taxon>Neoaves</taxon>
        <taxon>Telluraves</taxon>
        <taxon>Strigiformes</taxon>
        <taxon>Strigidae</taxon>
        <taxon>Otus</taxon>
    </lineage>
</organism>
<evidence type="ECO:0000256" key="15">
    <source>
        <dbReference type="ARBA" id="ARBA00049745"/>
    </source>
</evidence>
<dbReference type="GO" id="GO:0005576">
    <property type="term" value="C:extracellular region"/>
    <property type="evidence" value="ECO:0007669"/>
    <property type="project" value="UniProtKB-SubCell"/>
</dbReference>
<evidence type="ECO:0000256" key="17">
    <source>
        <dbReference type="SAM" id="Phobius"/>
    </source>
</evidence>
<dbReference type="GO" id="GO:0004888">
    <property type="term" value="F:transmembrane signaling receptor activity"/>
    <property type="evidence" value="ECO:0007669"/>
    <property type="project" value="TreeGrafter"/>
</dbReference>
<evidence type="ECO:0000256" key="11">
    <source>
        <dbReference type="ARBA" id="ARBA00023319"/>
    </source>
</evidence>
<dbReference type="InterPro" id="IPR013106">
    <property type="entry name" value="Ig_V-set"/>
</dbReference>
<feature type="transmembrane region" description="Helical" evidence="17">
    <location>
        <begin position="578"/>
        <end position="600"/>
    </location>
</feature>
<dbReference type="InterPro" id="IPR050671">
    <property type="entry name" value="CD300_family_receptors"/>
</dbReference>
<reference evidence="19" key="1">
    <citation type="submission" date="2025-08" db="UniProtKB">
        <authorList>
            <consortium name="Ensembl"/>
        </authorList>
    </citation>
    <scope>IDENTIFICATION</scope>
</reference>
<evidence type="ECO:0000256" key="5">
    <source>
        <dbReference type="ARBA" id="ARBA00022692"/>
    </source>
</evidence>
<protein>
    <recommendedName>
        <fullName evidence="15">Polymeric immunoglobulin receptor</fullName>
    </recommendedName>
</protein>
<sequence>QLLFLSFPNRATAPRLGPTELVWGELHGSVTVLCPPEDIQGGEKRFWCKLGRTGCTLIADTDGYVGKSYQGRIFITPQESSGAFKILINDLKKEDSGLYRCGTGRPNGRDSPRVVALQVTTGRTGHWGLHVLHRFLTAPDEEWKEASCLLLVDEDGFVHESYEGRIQIASSDQENGTYTVVMSHLREEDAGWYWCGARNGHSEHTSSVKLPVFGPRQVYGLLNGSVTVKCFYPPTSVNRHDRKYWCRESARGCTTIVSTSGYTAPGYQGRVLMSSEDTPGSFSIVITQMGWKDSGLYLCGAVLHLQLLISLLSPESKVPQAKPIITGVKGSSATFECRYNPLQRSSGRYWCKWRQNGCGRIIDTSGYVSYPYEGRVALFDSPENMTMTIILNQLSDKDNGYYWCMTDEQKEQQSSTELKIIDGQPGLTGKKEVEAQVGSRVDLTCNYPCKYYSYQKYWCKWNNTGCSVLPASDQRQPGPDVTCDRDNKTVILSFDSVEKTDEGWYWCGVKRNGVYGETMAVQLSVTGGELQGRGGQGLSCSPGLQIIRPSAERESSLPILVKYLSPYSSSDQSHGSSILTLALSLAGAALLVLVTAFAVYKYRQLKRSDLVSIGSYRTNISMSDFESVKGYSASNNACVKESQETEIGGEEFTTTTATPESAAETKKAKRVRKGRRELTDLGDTTTAFCQRSCCLPGALFIPRCSPSYLDLVICCRSASDRGP</sequence>
<keyword evidence="10" id="KW-0325">Glycoprotein</keyword>
<evidence type="ECO:0000256" key="10">
    <source>
        <dbReference type="ARBA" id="ARBA00023180"/>
    </source>
</evidence>
<feature type="compositionally biased region" description="Low complexity" evidence="16">
    <location>
        <begin position="650"/>
        <end position="662"/>
    </location>
</feature>
<feature type="domain" description="Ig-like" evidence="18">
    <location>
        <begin position="425"/>
        <end position="524"/>
    </location>
</feature>
<evidence type="ECO:0000256" key="14">
    <source>
        <dbReference type="ARBA" id="ARBA00049678"/>
    </source>
</evidence>
<evidence type="ECO:0000256" key="3">
    <source>
        <dbReference type="ARBA" id="ARBA00022475"/>
    </source>
</evidence>
<proteinExistence type="predicted"/>
<keyword evidence="8 17" id="KW-0472">Membrane</keyword>
<evidence type="ECO:0000256" key="12">
    <source>
        <dbReference type="ARBA" id="ARBA00049599"/>
    </source>
</evidence>
<evidence type="ECO:0000256" key="13">
    <source>
        <dbReference type="ARBA" id="ARBA00049604"/>
    </source>
</evidence>
<evidence type="ECO:0000256" key="1">
    <source>
        <dbReference type="ARBA" id="ARBA00004251"/>
    </source>
</evidence>
<feature type="domain" description="Ig-like" evidence="18">
    <location>
        <begin position="8"/>
        <end position="101"/>
    </location>
</feature>
<dbReference type="PROSITE" id="PS50835">
    <property type="entry name" value="IG_LIKE"/>
    <property type="match status" value="3"/>
</dbReference>
<dbReference type="GO" id="GO:0005886">
    <property type="term" value="C:plasma membrane"/>
    <property type="evidence" value="ECO:0007669"/>
    <property type="project" value="UniProtKB-SubCell"/>
</dbReference>
<evidence type="ECO:0000256" key="9">
    <source>
        <dbReference type="ARBA" id="ARBA00023157"/>
    </source>
</evidence>
<dbReference type="InterPro" id="IPR036179">
    <property type="entry name" value="Ig-like_dom_sf"/>
</dbReference>
<accession>A0A8C8BIB2</accession>
<evidence type="ECO:0000256" key="6">
    <source>
        <dbReference type="ARBA" id="ARBA00022729"/>
    </source>
</evidence>
<evidence type="ECO:0000313" key="19">
    <source>
        <dbReference type="Ensembl" id="ENSOSUP00000018145.1"/>
    </source>
</evidence>
<keyword evidence="5 17" id="KW-0812">Transmembrane</keyword>
<comment type="function">
    <text evidence="12">Mediates selective transcytosis of polymeric IgA and IgM across mucosal epithelial cells. Binds polymeric IgA and IgM at the basolateral surface of epithelial cells. The complex is then transported across the cell to be secreted at the apical surface. During this process, a cleavage occurs that separates the extracellular (known as the secretory component) from the transmembrane segment.</text>
</comment>
<dbReference type="Gene3D" id="2.60.40.10">
    <property type="entry name" value="Immunoglobulins"/>
    <property type="match status" value="5"/>
</dbReference>
<evidence type="ECO:0000256" key="2">
    <source>
        <dbReference type="ARBA" id="ARBA00004613"/>
    </source>
</evidence>
<dbReference type="AlphaFoldDB" id="A0A8C8BIB2"/>
<comment type="subunit">
    <text evidence="14">Interacts (mainly via CDR1-like domain) with dimeric IgA. Interacts (mainly via CDR2-like domain) with pentameric IgM.</text>
</comment>
<dbReference type="Ensembl" id="ENSOSUT00000018750.1">
    <property type="protein sequence ID" value="ENSOSUP00000018145.1"/>
    <property type="gene ID" value="ENSOSUG00000012843.1"/>
</dbReference>
<evidence type="ECO:0000256" key="4">
    <source>
        <dbReference type="ARBA" id="ARBA00022525"/>
    </source>
</evidence>
<keyword evidence="11" id="KW-0393">Immunoglobulin domain</keyword>
<evidence type="ECO:0000256" key="8">
    <source>
        <dbReference type="ARBA" id="ARBA00023136"/>
    </source>
</evidence>
<comment type="subcellular location">
    <subcellularLocation>
        <location evidence="1">Cell membrane</location>
        <topology evidence="1">Single-pass type I membrane protein</topology>
    </subcellularLocation>
    <subcellularLocation>
        <location evidence="2">Secreted</location>
    </subcellularLocation>
</comment>
<keyword evidence="4" id="KW-0964">Secreted</keyword>
<dbReference type="Proteomes" id="UP000694552">
    <property type="component" value="Unplaced"/>
</dbReference>
<feature type="domain" description="Ig-like" evidence="18">
    <location>
        <begin position="319"/>
        <end position="421"/>
    </location>
</feature>
<dbReference type="InterPro" id="IPR007110">
    <property type="entry name" value="Ig-like_dom"/>
</dbReference>
<dbReference type="SUPFAM" id="SSF48726">
    <property type="entry name" value="Immunoglobulin"/>
    <property type="match status" value="5"/>
</dbReference>
<keyword evidence="9" id="KW-1015">Disulfide bond</keyword>
<dbReference type="SMART" id="SM00406">
    <property type="entry name" value="IGv"/>
    <property type="match status" value="3"/>
</dbReference>
<evidence type="ECO:0000313" key="20">
    <source>
        <dbReference type="Proteomes" id="UP000694552"/>
    </source>
</evidence>
<dbReference type="InterPro" id="IPR003599">
    <property type="entry name" value="Ig_sub"/>
</dbReference>
<reference evidence="19" key="2">
    <citation type="submission" date="2025-09" db="UniProtKB">
        <authorList>
            <consortium name="Ensembl"/>
        </authorList>
    </citation>
    <scope>IDENTIFICATION</scope>
</reference>
<evidence type="ECO:0000259" key="18">
    <source>
        <dbReference type="PROSITE" id="PS50835"/>
    </source>
</evidence>
<name>A0A8C8BIB2_9STRI</name>
<evidence type="ECO:0000256" key="7">
    <source>
        <dbReference type="ARBA" id="ARBA00022989"/>
    </source>
</evidence>
<dbReference type="InterPro" id="IPR013783">
    <property type="entry name" value="Ig-like_fold"/>
</dbReference>
<dbReference type="Pfam" id="PF07686">
    <property type="entry name" value="V-set"/>
    <property type="match status" value="4"/>
</dbReference>
<feature type="region of interest" description="Disordered" evidence="16">
    <location>
        <begin position="649"/>
        <end position="669"/>
    </location>
</feature>
<keyword evidence="6" id="KW-0732">Signal</keyword>
<dbReference type="PANTHER" id="PTHR11860">
    <property type="entry name" value="POLYMERIC-IMMUNOGLOBULIN RECEPTOR"/>
    <property type="match status" value="1"/>
</dbReference>
<keyword evidence="3" id="KW-1003">Cell membrane</keyword>
<keyword evidence="7 17" id="KW-1133">Transmembrane helix</keyword>
<dbReference type="CDD" id="cd05716">
    <property type="entry name" value="IgV_pIgR_like"/>
    <property type="match status" value="4"/>
</dbReference>
<dbReference type="PANTHER" id="PTHR11860:SF82">
    <property type="entry name" value="POLYMERIC IMMUNOGLOBULIN RECEPTOR"/>
    <property type="match status" value="1"/>
</dbReference>
<keyword evidence="20" id="KW-1185">Reference proteome</keyword>
<dbReference type="SMART" id="SM00409">
    <property type="entry name" value="IG"/>
    <property type="match status" value="5"/>
</dbReference>
<evidence type="ECO:0000256" key="16">
    <source>
        <dbReference type="SAM" id="MobiDB-lite"/>
    </source>
</evidence>